<evidence type="ECO:0000256" key="1">
    <source>
        <dbReference type="ARBA" id="ARBA00010211"/>
    </source>
</evidence>
<dbReference type="InterPro" id="IPR011234">
    <property type="entry name" value="Fumarylacetoacetase-like_C"/>
</dbReference>
<protein>
    <submittedName>
        <fullName evidence="4">Fumarylacetoacetate hydrolase</fullName>
    </submittedName>
</protein>
<dbReference type="InterPro" id="IPR051121">
    <property type="entry name" value="FAH"/>
</dbReference>
<feature type="domain" description="Fumarylacetoacetase-like C-terminal" evidence="3">
    <location>
        <begin position="211"/>
        <end position="355"/>
    </location>
</feature>
<keyword evidence="4" id="KW-0378">Hydrolase</keyword>
<dbReference type="GO" id="GO:0046872">
    <property type="term" value="F:metal ion binding"/>
    <property type="evidence" value="ECO:0007669"/>
    <property type="project" value="UniProtKB-KW"/>
</dbReference>
<dbReference type="Pfam" id="PF01557">
    <property type="entry name" value="FAA_hydrolase"/>
    <property type="match status" value="1"/>
</dbReference>
<dbReference type="OrthoDB" id="9779415at2"/>
<dbReference type="PANTHER" id="PTHR42796:SF7">
    <property type="entry name" value="2-DEHYDRO-3-DEOXY-D-ARABINONATE DEHYDRATASE"/>
    <property type="match status" value="1"/>
</dbReference>
<keyword evidence="2" id="KW-0479">Metal-binding</keyword>
<dbReference type="Gene3D" id="3.90.850.10">
    <property type="entry name" value="Fumarylacetoacetase-like, C-terminal domain"/>
    <property type="match status" value="1"/>
</dbReference>
<evidence type="ECO:0000259" key="3">
    <source>
        <dbReference type="Pfam" id="PF01557"/>
    </source>
</evidence>
<dbReference type="InterPro" id="IPR036663">
    <property type="entry name" value="Fumarylacetoacetase_C_sf"/>
</dbReference>
<dbReference type="AlphaFoldDB" id="A0A7X3MU68"/>
<dbReference type="GO" id="GO:0016787">
    <property type="term" value="F:hydrolase activity"/>
    <property type="evidence" value="ECO:0007669"/>
    <property type="project" value="UniProtKB-KW"/>
</dbReference>
<organism evidence="4 5">
    <name type="scientific">Microvirga makkahensis</name>
    <dbReference type="NCBI Taxonomy" id="1128670"/>
    <lineage>
        <taxon>Bacteria</taxon>
        <taxon>Pseudomonadati</taxon>
        <taxon>Pseudomonadota</taxon>
        <taxon>Alphaproteobacteria</taxon>
        <taxon>Hyphomicrobiales</taxon>
        <taxon>Methylobacteriaceae</taxon>
        <taxon>Microvirga</taxon>
    </lineage>
</organism>
<evidence type="ECO:0000313" key="4">
    <source>
        <dbReference type="EMBL" id="MXQ13317.1"/>
    </source>
</evidence>
<dbReference type="Proteomes" id="UP000436483">
    <property type="component" value="Unassembled WGS sequence"/>
</dbReference>
<dbReference type="SUPFAM" id="SSF56529">
    <property type="entry name" value="FAH"/>
    <property type="match status" value="1"/>
</dbReference>
<reference evidence="4 5" key="2">
    <citation type="submission" date="2020-01" db="EMBL/GenBank/DDBJ databases">
        <title>Microvirga sp. nov., an arsenate reduction bacterium isolated from Tibet hotspring sediments.</title>
        <authorList>
            <person name="Xian W.-D."/>
            <person name="Li W.-J."/>
        </authorList>
    </citation>
    <scope>NUCLEOTIDE SEQUENCE [LARGE SCALE GENOMIC DNA]</scope>
    <source>
        <strain evidence="4 5">KCTC 23863</strain>
    </source>
</reference>
<dbReference type="RefSeq" id="WP_160886170.1">
    <property type="nucleotide sequence ID" value="NZ_WURB01000015.1"/>
</dbReference>
<evidence type="ECO:0000256" key="2">
    <source>
        <dbReference type="ARBA" id="ARBA00022723"/>
    </source>
</evidence>
<keyword evidence="5" id="KW-1185">Reference proteome</keyword>
<reference evidence="4 5" key="1">
    <citation type="submission" date="2019-12" db="EMBL/GenBank/DDBJ databases">
        <authorList>
            <person name="Yuan C.-G."/>
        </authorList>
    </citation>
    <scope>NUCLEOTIDE SEQUENCE [LARGE SCALE GENOMIC DNA]</scope>
    <source>
        <strain evidence="4 5">KCTC 23863</strain>
    </source>
</reference>
<accession>A0A7X3MU68</accession>
<dbReference type="EMBL" id="WURB01000015">
    <property type="protein sequence ID" value="MXQ13317.1"/>
    <property type="molecule type" value="Genomic_DNA"/>
</dbReference>
<comment type="caution">
    <text evidence="4">The sequence shown here is derived from an EMBL/GenBank/DDBJ whole genome shotgun (WGS) entry which is preliminary data.</text>
</comment>
<evidence type="ECO:0000313" key="5">
    <source>
        <dbReference type="Proteomes" id="UP000436483"/>
    </source>
</evidence>
<gene>
    <name evidence="4" type="ORF">GR328_17965</name>
</gene>
<dbReference type="PANTHER" id="PTHR42796">
    <property type="entry name" value="FUMARYLACETOACETATE HYDROLASE DOMAIN-CONTAINING PROTEIN 2A-RELATED"/>
    <property type="match status" value="1"/>
</dbReference>
<proteinExistence type="inferred from homology"/>
<name>A0A7X3MU68_9HYPH</name>
<comment type="similarity">
    <text evidence="1">Belongs to the FAH family.</text>
</comment>
<dbReference type="GO" id="GO:0044281">
    <property type="term" value="P:small molecule metabolic process"/>
    <property type="evidence" value="ECO:0007669"/>
    <property type="project" value="UniProtKB-ARBA"/>
</dbReference>
<sequence>MLPARYERARLVGRVWRSDISAPSVVIVRDAQVIDVTPSVSSMADFLDEDPAGRFDTLEGEVLGIPDDLVLAPEEMGTRAARHCLLAPCDFQALKACGVTFAQSMIERVIDERTLGDPARADEIRRRIGDLIGGSLSNIRAGSEEAARVKAALEAEGLWSQYLEVGIGPDAEVFTKSQPMSAVGHGAQVGVNRISRWNNPEPEVVLAVDSRGNIRGATLGNDVNLRDVEGRSALLLGKAKDNNASCAIGPFIRLFDTDFTIEDIENATLTMSVTGTDGFEMSSTSNMADISRKPTELVDQTINASHQYPDGFMLFLGTMFAPTKDRAEKGSGFTHKEGDVVEISTPLLGTLRNTVTTSDKARPWDYGIRALVRDMARRGLL</sequence>